<dbReference type="InterPro" id="IPR036691">
    <property type="entry name" value="Endo/exonu/phosph_ase_sf"/>
</dbReference>
<proteinExistence type="predicted"/>
<dbReference type="Pfam" id="PF03372">
    <property type="entry name" value="Exo_endo_phos"/>
    <property type="match status" value="1"/>
</dbReference>
<dbReference type="Gene3D" id="3.60.10.10">
    <property type="entry name" value="Endonuclease/exonuclease/phosphatase"/>
    <property type="match status" value="1"/>
</dbReference>
<protein>
    <submittedName>
        <fullName evidence="2">Endonuclease</fullName>
    </submittedName>
</protein>
<keyword evidence="2" id="KW-0378">Hydrolase</keyword>
<dbReference type="InterPro" id="IPR005135">
    <property type="entry name" value="Endo/exonuclease/phosphatase"/>
</dbReference>
<dbReference type="GO" id="GO:0004519">
    <property type="term" value="F:endonuclease activity"/>
    <property type="evidence" value="ECO:0007669"/>
    <property type="project" value="UniProtKB-KW"/>
</dbReference>
<name>A0A2W5P4Z0_9SPHN</name>
<gene>
    <name evidence="2" type="ORF">DI544_07655</name>
</gene>
<accession>A0A2W5P4Z0</accession>
<evidence type="ECO:0000313" key="3">
    <source>
        <dbReference type="Proteomes" id="UP000249229"/>
    </source>
</evidence>
<comment type="caution">
    <text evidence="2">The sequence shown here is derived from an EMBL/GenBank/DDBJ whole genome shotgun (WGS) entry which is preliminary data.</text>
</comment>
<dbReference type="GO" id="GO:0006506">
    <property type="term" value="P:GPI anchor biosynthetic process"/>
    <property type="evidence" value="ECO:0007669"/>
    <property type="project" value="TreeGrafter"/>
</dbReference>
<reference evidence="2 3" key="1">
    <citation type="submission" date="2017-08" db="EMBL/GenBank/DDBJ databases">
        <title>Infants hospitalized years apart are colonized by the same room-sourced microbial strains.</title>
        <authorList>
            <person name="Brooks B."/>
            <person name="Olm M.R."/>
            <person name="Firek B.A."/>
            <person name="Baker R."/>
            <person name="Thomas B.C."/>
            <person name="Morowitz M.J."/>
            <person name="Banfield J.F."/>
        </authorList>
    </citation>
    <scope>NUCLEOTIDE SEQUENCE [LARGE SCALE GENOMIC DNA]</scope>
    <source>
        <strain evidence="2">S2_005_001_R1_22</strain>
    </source>
</reference>
<dbReference type="PANTHER" id="PTHR14859:SF15">
    <property type="entry name" value="ENDONUCLEASE_EXONUCLEASE_PHOSPHATASE DOMAIN-CONTAINING PROTEIN"/>
    <property type="match status" value="1"/>
</dbReference>
<dbReference type="EMBL" id="QFQI01000004">
    <property type="protein sequence ID" value="PZQ60806.1"/>
    <property type="molecule type" value="Genomic_DNA"/>
</dbReference>
<dbReference type="AlphaFoldDB" id="A0A2W5P4Z0"/>
<evidence type="ECO:0000259" key="1">
    <source>
        <dbReference type="Pfam" id="PF03372"/>
    </source>
</evidence>
<keyword evidence="2" id="KW-0540">Nuclease</keyword>
<sequence>MTLKVASYNMRKAIGTDRRRSPERVLQVLREVDADIIALQEADRRFGQRAAVLTPHLLEDHGDWQPVSLGMRAASMGWHGNAILVRKSARIVDCEQLHLPALEPRGAVMVDVAIGGVVVRIVGMHLDLSGLWRRRQAAAILSHVATSSQQHPTVMMGDLNEWSRAAGCLRDFGHDFRFADTGPSFHARRPIARLDRIMVSPHWRIAGCGVHQSPAARVASDHLPIWAELEPA</sequence>
<dbReference type="GO" id="GO:0016020">
    <property type="term" value="C:membrane"/>
    <property type="evidence" value="ECO:0007669"/>
    <property type="project" value="GOC"/>
</dbReference>
<evidence type="ECO:0000313" key="2">
    <source>
        <dbReference type="EMBL" id="PZQ60806.1"/>
    </source>
</evidence>
<organism evidence="2 3">
    <name type="scientific">Sphingomonas taxi</name>
    <dbReference type="NCBI Taxonomy" id="1549858"/>
    <lineage>
        <taxon>Bacteria</taxon>
        <taxon>Pseudomonadati</taxon>
        <taxon>Pseudomonadota</taxon>
        <taxon>Alphaproteobacteria</taxon>
        <taxon>Sphingomonadales</taxon>
        <taxon>Sphingomonadaceae</taxon>
        <taxon>Sphingomonas</taxon>
    </lineage>
</organism>
<dbReference type="PANTHER" id="PTHR14859">
    <property type="entry name" value="CALCOFLUOR WHITE HYPERSENSITIVE PROTEIN PRECURSOR"/>
    <property type="match status" value="1"/>
</dbReference>
<dbReference type="InterPro" id="IPR051916">
    <property type="entry name" value="GPI-anchor_lipid_remodeler"/>
</dbReference>
<dbReference type="Proteomes" id="UP000249229">
    <property type="component" value="Unassembled WGS sequence"/>
</dbReference>
<feature type="domain" description="Endonuclease/exonuclease/phosphatase" evidence="1">
    <location>
        <begin position="6"/>
        <end position="222"/>
    </location>
</feature>
<keyword evidence="2" id="KW-0255">Endonuclease</keyword>
<dbReference type="SUPFAM" id="SSF56219">
    <property type="entry name" value="DNase I-like"/>
    <property type="match status" value="1"/>
</dbReference>